<dbReference type="GO" id="GO:0005886">
    <property type="term" value="C:plasma membrane"/>
    <property type="evidence" value="ECO:0007669"/>
    <property type="project" value="UniProtKB-SubCell"/>
</dbReference>
<feature type="transmembrane region" description="Helical" evidence="5">
    <location>
        <begin position="117"/>
        <end position="136"/>
    </location>
</feature>
<proteinExistence type="inferred from homology"/>
<dbReference type="InterPro" id="IPR035277">
    <property type="entry name" value="MalF_N"/>
</dbReference>
<evidence type="ECO:0000259" key="6">
    <source>
        <dbReference type="PROSITE" id="PS50928"/>
    </source>
</evidence>
<dbReference type="GO" id="GO:0055085">
    <property type="term" value="P:transmembrane transport"/>
    <property type="evidence" value="ECO:0007669"/>
    <property type="project" value="InterPro"/>
</dbReference>
<keyword evidence="4 5" id="KW-0472">Membrane</keyword>
<reference evidence="7 8" key="1">
    <citation type="submission" date="2019-02" db="EMBL/GenBank/DDBJ databases">
        <title>Genomic Encyclopedia of Type Strains, Phase IV (KMG-IV): sequencing the most valuable type-strain genomes for metagenomic binning, comparative biology and taxonomic classification.</title>
        <authorList>
            <person name="Goeker M."/>
        </authorList>
    </citation>
    <scope>NUCLEOTIDE SEQUENCE [LARGE SCALE GENOMIC DNA]</scope>
    <source>
        <strain evidence="7 8">DSM 19570</strain>
    </source>
</reference>
<protein>
    <submittedName>
        <fullName evidence="7">Carbohydrate ABC transporter membrane protein 1 (CUT1 family)</fullName>
    </submittedName>
</protein>
<gene>
    <name evidence="7" type="ORF">EV670_0321</name>
</gene>
<dbReference type="SUPFAM" id="SSF160964">
    <property type="entry name" value="MalF N-terminal region-like"/>
    <property type="match status" value="1"/>
</dbReference>
<organism evidence="7 8">
    <name type="scientific">Rivibacter subsaxonicus</name>
    <dbReference type="NCBI Taxonomy" id="457575"/>
    <lineage>
        <taxon>Bacteria</taxon>
        <taxon>Pseudomonadati</taxon>
        <taxon>Pseudomonadota</taxon>
        <taxon>Betaproteobacteria</taxon>
        <taxon>Burkholderiales</taxon>
        <taxon>Rivibacter</taxon>
    </lineage>
</organism>
<dbReference type="SUPFAM" id="SSF161098">
    <property type="entry name" value="MetI-like"/>
    <property type="match status" value="1"/>
</dbReference>
<keyword evidence="5" id="KW-0813">Transport</keyword>
<dbReference type="InterPro" id="IPR000515">
    <property type="entry name" value="MetI-like"/>
</dbReference>
<dbReference type="PANTHER" id="PTHR43759:SF1">
    <property type="entry name" value="GLUCOSE IMPORT SYSTEM PERMEASE PROTEIN GLCT"/>
    <property type="match status" value="1"/>
</dbReference>
<feature type="transmembrane region" description="Helical" evidence="5">
    <location>
        <begin position="312"/>
        <end position="332"/>
    </location>
</feature>
<evidence type="ECO:0000313" key="8">
    <source>
        <dbReference type="Proteomes" id="UP000293671"/>
    </source>
</evidence>
<feature type="domain" description="ABC transmembrane type-1" evidence="6">
    <location>
        <begin position="111"/>
        <end position="328"/>
    </location>
</feature>
<evidence type="ECO:0000256" key="5">
    <source>
        <dbReference type="RuleBase" id="RU363032"/>
    </source>
</evidence>
<dbReference type="Proteomes" id="UP000293671">
    <property type="component" value="Unassembled WGS sequence"/>
</dbReference>
<evidence type="ECO:0000313" key="7">
    <source>
        <dbReference type="EMBL" id="RZU02298.1"/>
    </source>
</evidence>
<dbReference type="Gene3D" id="1.10.3720.10">
    <property type="entry name" value="MetI-like"/>
    <property type="match status" value="1"/>
</dbReference>
<dbReference type="PANTHER" id="PTHR43759">
    <property type="entry name" value="TREHALOSE TRANSPORT SYSTEM PERMEASE PROTEIN SUGA"/>
    <property type="match status" value="1"/>
</dbReference>
<dbReference type="InterPro" id="IPR052730">
    <property type="entry name" value="Sugar_ABC_transporter"/>
</dbReference>
<feature type="transmembrane region" description="Helical" evidence="5">
    <location>
        <begin position="247"/>
        <end position="269"/>
    </location>
</feature>
<feature type="transmembrane region" description="Helical" evidence="5">
    <location>
        <begin position="148"/>
        <end position="168"/>
    </location>
</feature>
<keyword evidence="2 5" id="KW-0812">Transmembrane</keyword>
<dbReference type="RefSeq" id="WP_165393203.1">
    <property type="nucleotide sequence ID" value="NZ_SHKP01000004.1"/>
</dbReference>
<dbReference type="EMBL" id="SHKP01000004">
    <property type="protein sequence ID" value="RZU02298.1"/>
    <property type="molecule type" value="Genomic_DNA"/>
</dbReference>
<comment type="subcellular location">
    <subcellularLocation>
        <location evidence="1 5">Cell membrane</location>
        <topology evidence="1 5">Multi-pass membrane protein</topology>
    </subcellularLocation>
</comment>
<evidence type="ECO:0000256" key="2">
    <source>
        <dbReference type="ARBA" id="ARBA00022692"/>
    </source>
</evidence>
<evidence type="ECO:0000256" key="4">
    <source>
        <dbReference type="ARBA" id="ARBA00023136"/>
    </source>
</evidence>
<comment type="similarity">
    <text evidence="5">Belongs to the binding-protein-dependent transport system permease family.</text>
</comment>
<feature type="transmembrane region" description="Helical" evidence="5">
    <location>
        <begin position="49"/>
        <end position="75"/>
    </location>
</feature>
<dbReference type="Gene3D" id="1.20.58.370">
    <property type="entry name" value="MalF N-terminal region-like"/>
    <property type="match status" value="1"/>
</dbReference>
<dbReference type="AlphaFoldDB" id="A0A4Q7W0A5"/>
<dbReference type="PROSITE" id="PS50928">
    <property type="entry name" value="ABC_TM1"/>
    <property type="match status" value="1"/>
</dbReference>
<evidence type="ECO:0000256" key="3">
    <source>
        <dbReference type="ARBA" id="ARBA00022989"/>
    </source>
</evidence>
<dbReference type="CDD" id="cd06261">
    <property type="entry name" value="TM_PBP2"/>
    <property type="match status" value="1"/>
</dbReference>
<dbReference type="InterPro" id="IPR035906">
    <property type="entry name" value="MetI-like_sf"/>
</dbReference>
<dbReference type="Pfam" id="PF00528">
    <property type="entry name" value="BPD_transp_1"/>
    <property type="match status" value="1"/>
</dbReference>
<name>A0A4Q7W0A5_9BURK</name>
<keyword evidence="8" id="KW-1185">Reference proteome</keyword>
<accession>A0A4Q7W0A5</accession>
<evidence type="ECO:0000256" key="1">
    <source>
        <dbReference type="ARBA" id="ARBA00004651"/>
    </source>
</evidence>
<keyword evidence="3 5" id="KW-1133">Transmembrane helix</keyword>
<feature type="transmembrane region" description="Helical" evidence="5">
    <location>
        <begin position="204"/>
        <end position="226"/>
    </location>
</feature>
<comment type="caution">
    <text evidence="7">The sequence shown here is derived from an EMBL/GenBank/DDBJ whole genome shotgun (WGS) entry which is preliminary data.</text>
</comment>
<sequence>MHRALQDDAGAALAVLRPGAPTPGAGAARAGAGPMKLGSRPYRGLSDRALSWLFVGPTIALLLAFNIFPLLWTIWLSFTNFRANRPNADVLWVGIDNYRRVLNDEAVWENMRATAHFLTWSITLQLLLGFALALLLNRRFRSHSFWSTAILLPMMLAPAVVGTFWKYFFEPQYGIFNYIVGFFGTPFGRTGSFTMLGDTTLSPWAIVLVDTWMWTPYVMLLLLAGLRSIPSYLYEAAEIDRASAWTTFWRITLPMVLPFIILALLFRLIENFKMFDLVDQLTNGGPGSVTELASIKLKREAFEKWRTGYSSALAIIMFVAIYGLSLVTVRFLERVKQR</sequence>